<dbReference type="InParanoid" id="A0A409X149"/>
<proteinExistence type="predicted"/>
<sequence length="124" mass="13306">MLNIKVGVIGALALAHSAAAICGGFNYAIGNVQHLNSNTNRWFVYNDNCDQVDGLTISSSDNPCTWGIFGCSPPPILFDEYTNSFSGLKYACRPDSSSGRCGNDVISVCVSLCTYISIHNRSQC</sequence>
<feature type="signal peptide" evidence="1">
    <location>
        <begin position="1"/>
        <end position="20"/>
    </location>
</feature>
<dbReference type="EMBL" id="NHYD01002874">
    <property type="protein sequence ID" value="PPQ84429.1"/>
    <property type="molecule type" value="Genomic_DNA"/>
</dbReference>
<dbReference type="AlphaFoldDB" id="A0A409X149"/>
<gene>
    <name evidence="2" type="ORF">CVT25_011256</name>
</gene>
<accession>A0A409X149</accession>
<name>A0A409X149_PSICY</name>
<keyword evidence="3" id="KW-1185">Reference proteome</keyword>
<evidence type="ECO:0000313" key="2">
    <source>
        <dbReference type="EMBL" id="PPQ84429.1"/>
    </source>
</evidence>
<protein>
    <submittedName>
        <fullName evidence="2">Uncharacterized protein</fullName>
    </submittedName>
</protein>
<dbReference type="Proteomes" id="UP000283269">
    <property type="component" value="Unassembled WGS sequence"/>
</dbReference>
<evidence type="ECO:0000256" key="1">
    <source>
        <dbReference type="SAM" id="SignalP"/>
    </source>
</evidence>
<dbReference type="OrthoDB" id="5348716at2759"/>
<reference evidence="2 3" key="1">
    <citation type="journal article" date="2018" name="Evol. Lett.">
        <title>Horizontal gene cluster transfer increased hallucinogenic mushroom diversity.</title>
        <authorList>
            <person name="Reynolds H.T."/>
            <person name="Vijayakumar V."/>
            <person name="Gluck-Thaler E."/>
            <person name="Korotkin H.B."/>
            <person name="Matheny P.B."/>
            <person name="Slot J.C."/>
        </authorList>
    </citation>
    <scope>NUCLEOTIDE SEQUENCE [LARGE SCALE GENOMIC DNA]</scope>
    <source>
        <strain evidence="2 3">2631</strain>
    </source>
</reference>
<keyword evidence="1" id="KW-0732">Signal</keyword>
<evidence type="ECO:0000313" key="3">
    <source>
        <dbReference type="Proteomes" id="UP000283269"/>
    </source>
</evidence>
<feature type="chain" id="PRO_5019303894" evidence="1">
    <location>
        <begin position="21"/>
        <end position="124"/>
    </location>
</feature>
<organism evidence="2 3">
    <name type="scientific">Psilocybe cyanescens</name>
    <dbReference type="NCBI Taxonomy" id="93625"/>
    <lineage>
        <taxon>Eukaryota</taxon>
        <taxon>Fungi</taxon>
        <taxon>Dikarya</taxon>
        <taxon>Basidiomycota</taxon>
        <taxon>Agaricomycotina</taxon>
        <taxon>Agaricomycetes</taxon>
        <taxon>Agaricomycetidae</taxon>
        <taxon>Agaricales</taxon>
        <taxon>Agaricineae</taxon>
        <taxon>Strophariaceae</taxon>
        <taxon>Psilocybe</taxon>
    </lineage>
</organism>
<comment type="caution">
    <text evidence="2">The sequence shown here is derived from an EMBL/GenBank/DDBJ whole genome shotgun (WGS) entry which is preliminary data.</text>
</comment>